<keyword evidence="2" id="KW-1185">Reference proteome</keyword>
<sequence length="144" mass="16042">MGLPFEIKAGYGIHFEDHLTSPEDIEKKLLKDVDVDKNLKYVFDAITLTRKSLDGRVPLIGFFGAPWTLASYMIEGKSGTNHVQAKKWLFNHPEASHTLLQRITDVVIHIGWAGKAGAQMLQLFESWAGASARGLFQVLVSLHP</sequence>
<organism evidence="1 2">
    <name type="scientific">Entomophthora muscae</name>
    <dbReference type="NCBI Taxonomy" id="34485"/>
    <lineage>
        <taxon>Eukaryota</taxon>
        <taxon>Fungi</taxon>
        <taxon>Fungi incertae sedis</taxon>
        <taxon>Zoopagomycota</taxon>
        <taxon>Entomophthoromycotina</taxon>
        <taxon>Entomophthoromycetes</taxon>
        <taxon>Entomophthorales</taxon>
        <taxon>Entomophthoraceae</taxon>
        <taxon>Entomophthora</taxon>
    </lineage>
</organism>
<comment type="caution">
    <text evidence="1">The sequence shown here is derived from an EMBL/GenBank/DDBJ whole genome shotgun (WGS) entry which is preliminary data.</text>
</comment>
<dbReference type="EC" id="4.1.1.37" evidence="1"/>
<evidence type="ECO:0000313" key="1">
    <source>
        <dbReference type="EMBL" id="KAJ9055804.1"/>
    </source>
</evidence>
<gene>
    <name evidence="1" type="primary">HEM12_3</name>
    <name evidence="1" type="ORF">DSO57_1039429</name>
</gene>
<accession>A0ACC2S0G5</accession>
<name>A0ACC2S0G5_9FUNG</name>
<proteinExistence type="predicted"/>
<dbReference type="EMBL" id="QTSX02006339">
    <property type="protein sequence ID" value="KAJ9055804.1"/>
    <property type="molecule type" value="Genomic_DNA"/>
</dbReference>
<dbReference type="Proteomes" id="UP001165960">
    <property type="component" value="Unassembled WGS sequence"/>
</dbReference>
<protein>
    <submittedName>
        <fullName evidence="1">Uroporphyrinogen decarboxylase in heme biosynthesis</fullName>
        <ecNumber evidence="1">4.1.1.37</ecNumber>
    </submittedName>
</protein>
<evidence type="ECO:0000313" key="2">
    <source>
        <dbReference type="Proteomes" id="UP001165960"/>
    </source>
</evidence>
<reference evidence="1" key="1">
    <citation type="submission" date="2022-04" db="EMBL/GenBank/DDBJ databases">
        <title>Genome of the entomopathogenic fungus Entomophthora muscae.</title>
        <authorList>
            <person name="Elya C."/>
            <person name="Lovett B.R."/>
            <person name="Lee E."/>
            <person name="Macias A.M."/>
            <person name="Hajek A.E."/>
            <person name="De Bivort B.L."/>
            <person name="Kasson M.T."/>
            <person name="De Fine Licht H.H."/>
            <person name="Stajich J.E."/>
        </authorList>
    </citation>
    <scope>NUCLEOTIDE SEQUENCE</scope>
    <source>
        <strain evidence="1">Berkeley</strain>
    </source>
</reference>
<keyword evidence="1" id="KW-0456">Lyase</keyword>